<gene>
    <name evidence="5" type="ORF">GA0061100_11961</name>
</gene>
<dbReference type="SUPFAM" id="SSF48256">
    <property type="entry name" value="Citrate synthase"/>
    <property type="match status" value="1"/>
</dbReference>
<evidence type="ECO:0000256" key="2">
    <source>
        <dbReference type="ARBA" id="ARBA00010566"/>
    </source>
</evidence>
<sequence length="386" mass="41764">MSWLTTEQALNLLGTKSQTLYANVSRGRIRAKADPSDTRRSLYFADDVKRLATRHAGRRKTEAVAAEAIQWGDPVLPSALSTVSNGRLFYRGKDAAVLAESASLEEVALLLWDMKRPLRFEQSETRQMPPSLDSAFSVLAERITSDLPSLGRSLPALQHEAESVFGTVAEALAPGAWDQPLHRRLATAWNRPDAADLIRRSLVLLADHELNASTFTARITASAGATLSAATLSGLSTLTGPLHGGAWQSVRSLIMRAAAIGVDEAVRSYLAEGRPLPAFGHQLYPDVDIRGQALLGCFTLPPLFAQVRDVGEQLVGESVNVDFALTAMTHAYHLPEDAPLIIFALARTVGWLAHAMEQATSGRLIRPRARYVGPPVSDFTAARGES</sequence>
<keyword evidence="6" id="KW-1185">Reference proteome</keyword>
<dbReference type="PANTHER" id="PTHR11739">
    <property type="entry name" value="CITRATE SYNTHASE"/>
    <property type="match status" value="1"/>
</dbReference>
<dbReference type="GO" id="GO:0005975">
    <property type="term" value="P:carbohydrate metabolic process"/>
    <property type="evidence" value="ECO:0007669"/>
    <property type="project" value="TreeGrafter"/>
</dbReference>
<evidence type="ECO:0000256" key="1">
    <source>
        <dbReference type="ARBA" id="ARBA00004751"/>
    </source>
</evidence>
<organism evidence="5 6">
    <name type="scientific">Rhizobium hainanense</name>
    <dbReference type="NCBI Taxonomy" id="52131"/>
    <lineage>
        <taxon>Bacteria</taxon>
        <taxon>Pseudomonadati</taxon>
        <taxon>Pseudomonadota</taxon>
        <taxon>Alphaproteobacteria</taxon>
        <taxon>Hyphomicrobiales</taxon>
        <taxon>Rhizobiaceae</taxon>
        <taxon>Rhizobium/Agrobacterium group</taxon>
        <taxon>Rhizobium</taxon>
    </lineage>
</organism>
<dbReference type="Proteomes" id="UP000186228">
    <property type="component" value="Unassembled WGS sequence"/>
</dbReference>
<dbReference type="OrthoDB" id="9786046at2"/>
<dbReference type="EC" id="2.3.3.16" evidence="3"/>
<dbReference type="InterPro" id="IPR016142">
    <property type="entry name" value="Citrate_synth-like_lrg_a-sub"/>
</dbReference>
<reference evidence="6" key="1">
    <citation type="submission" date="2016-08" db="EMBL/GenBank/DDBJ databases">
        <authorList>
            <person name="Varghese N."/>
            <person name="Submissions Spin"/>
        </authorList>
    </citation>
    <scope>NUCLEOTIDE SEQUENCE [LARGE SCALE GENOMIC DNA]</scope>
    <source>
        <strain evidence="6">CCBAU 57015</strain>
    </source>
</reference>
<dbReference type="PRINTS" id="PR00143">
    <property type="entry name" value="CITRTSNTHASE"/>
</dbReference>
<dbReference type="UniPathway" id="UPA00223">
    <property type="reaction ID" value="UER00717"/>
</dbReference>
<evidence type="ECO:0000313" key="6">
    <source>
        <dbReference type="Proteomes" id="UP000186228"/>
    </source>
</evidence>
<evidence type="ECO:0000256" key="3">
    <source>
        <dbReference type="ARBA" id="ARBA00012972"/>
    </source>
</evidence>
<comment type="pathway">
    <text evidence="1">Carbohydrate metabolism; tricarboxylic acid cycle; isocitrate from oxaloacetate: step 1/2.</text>
</comment>
<dbReference type="Pfam" id="PF00285">
    <property type="entry name" value="Citrate_synt"/>
    <property type="match status" value="1"/>
</dbReference>
<dbReference type="CDD" id="cd06102">
    <property type="entry name" value="citrate_synt_like_2"/>
    <property type="match status" value="1"/>
</dbReference>
<dbReference type="GO" id="GO:0005829">
    <property type="term" value="C:cytosol"/>
    <property type="evidence" value="ECO:0007669"/>
    <property type="project" value="TreeGrafter"/>
</dbReference>
<dbReference type="AlphaFoldDB" id="A0A1C3WHP9"/>
<dbReference type="InterPro" id="IPR036969">
    <property type="entry name" value="Citrate_synthase_sf"/>
</dbReference>
<evidence type="ECO:0000256" key="4">
    <source>
        <dbReference type="ARBA" id="ARBA00022679"/>
    </source>
</evidence>
<protein>
    <recommendedName>
        <fullName evidence="3">citrate synthase (unknown stereospecificity)</fullName>
        <ecNumber evidence="3">2.3.3.16</ecNumber>
    </recommendedName>
</protein>
<dbReference type="GO" id="GO:0036440">
    <property type="term" value="F:citrate synthase activity"/>
    <property type="evidence" value="ECO:0007669"/>
    <property type="project" value="UniProtKB-EC"/>
</dbReference>
<dbReference type="EMBL" id="FMAC01000019">
    <property type="protein sequence ID" value="SCB39425.1"/>
    <property type="molecule type" value="Genomic_DNA"/>
</dbReference>
<comment type="similarity">
    <text evidence="2">Belongs to the citrate synthase family.</text>
</comment>
<dbReference type="InterPro" id="IPR016143">
    <property type="entry name" value="Citrate_synth-like_sm_a-sub"/>
</dbReference>
<keyword evidence="4" id="KW-0808">Transferase</keyword>
<dbReference type="Gene3D" id="1.10.580.10">
    <property type="entry name" value="Citrate Synthase, domain 1"/>
    <property type="match status" value="2"/>
</dbReference>
<accession>A0A1C3WHP9</accession>
<dbReference type="PANTHER" id="PTHR11739:SF4">
    <property type="entry name" value="CITRATE SYNTHASE, PEROXISOMAL"/>
    <property type="match status" value="1"/>
</dbReference>
<evidence type="ECO:0000313" key="5">
    <source>
        <dbReference type="EMBL" id="SCB39425.1"/>
    </source>
</evidence>
<proteinExistence type="inferred from homology"/>
<dbReference type="Gene3D" id="1.10.230.10">
    <property type="entry name" value="Cytochrome P450-Terp, domain 2"/>
    <property type="match status" value="1"/>
</dbReference>
<name>A0A1C3WHP9_9HYPH</name>
<dbReference type="RefSeq" id="WP_075856953.1">
    <property type="nucleotide sequence ID" value="NZ_FMAC01000019.1"/>
</dbReference>
<dbReference type="GO" id="GO:0006099">
    <property type="term" value="P:tricarboxylic acid cycle"/>
    <property type="evidence" value="ECO:0007669"/>
    <property type="project" value="UniProtKB-UniPathway"/>
</dbReference>
<dbReference type="STRING" id="52131.GA0061100_11961"/>
<dbReference type="InterPro" id="IPR002020">
    <property type="entry name" value="Citrate_synthase"/>
</dbReference>